<feature type="compositionally biased region" description="Basic and acidic residues" evidence="3">
    <location>
        <begin position="370"/>
        <end position="384"/>
    </location>
</feature>
<evidence type="ECO:0000256" key="1">
    <source>
        <dbReference type="ARBA" id="ARBA00008383"/>
    </source>
</evidence>
<accession>A0AA35QZ27</accession>
<evidence type="ECO:0000313" key="5">
    <source>
        <dbReference type="Proteomes" id="UP001174909"/>
    </source>
</evidence>
<dbReference type="InterPro" id="IPR050483">
    <property type="entry name" value="CoA-transferase_III_domain"/>
</dbReference>
<gene>
    <name evidence="4" type="ORF">GBAR_LOCUS2244</name>
</gene>
<name>A0AA35QZ27_GEOBA</name>
<sequence length="384" mass="41507">MGGAVRLDEPGPAWGGGHQGGEIPGRGDPVRGNGPFAGPEGTHPRRNSDEDISTRFLKRTQGVKSVTLDLKTERGRELFLELAKQSDVVLENLAPGSLRRAGLGYEEVAAVNPGIVYASISGYGQTGPYKDKPAHDPQIQGMSGLMDINGEADGPPVKVGFYIGDLVTPMFACYSILAALREKDRTGKGQYLDVSMMDTLVSLMFMENLEESIEVGLPLRTGNISRSGPTGLYSAIGGDISITVTSDDQWRRMCEALECPELLDDPRFDTYVNRTDNVEEARLEIQDRIGKMTLPEAEQCLESHDVPCAPVRTAEQVMNDRHFWDRGSLVPMNHGAMNEPVAGAVGAGFPVRFSGGELPPLPGAPTLGMHNEESPDRYPGVERG</sequence>
<keyword evidence="2" id="KW-0808">Transferase</keyword>
<feature type="compositionally biased region" description="Basic and acidic residues" evidence="3">
    <location>
        <begin position="42"/>
        <end position="53"/>
    </location>
</feature>
<dbReference type="PANTHER" id="PTHR48207:SF3">
    <property type="entry name" value="SUCCINATE--HYDROXYMETHYLGLUTARATE COA-TRANSFERASE"/>
    <property type="match status" value="1"/>
</dbReference>
<dbReference type="Pfam" id="PF02515">
    <property type="entry name" value="CoA_transf_3"/>
    <property type="match status" value="1"/>
</dbReference>
<feature type="compositionally biased region" description="Gly residues" evidence="3">
    <location>
        <begin position="13"/>
        <end position="24"/>
    </location>
</feature>
<feature type="region of interest" description="Disordered" evidence="3">
    <location>
        <begin position="360"/>
        <end position="384"/>
    </location>
</feature>
<dbReference type="InterPro" id="IPR003673">
    <property type="entry name" value="CoA-Trfase_fam_III"/>
</dbReference>
<evidence type="ECO:0000313" key="4">
    <source>
        <dbReference type="EMBL" id="CAI7997781.1"/>
    </source>
</evidence>
<dbReference type="InterPro" id="IPR023606">
    <property type="entry name" value="CoA-Trfase_III_dom_1_sf"/>
</dbReference>
<dbReference type="AlphaFoldDB" id="A0AA35QZ27"/>
<comment type="similarity">
    <text evidence="1">Belongs to the CoA-transferase III family.</text>
</comment>
<comment type="caution">
    <text evidence="4">The sequence shown here is derived from an EMBL/GenBank/DDBJ whole genome shotgun (WGS) entry which is preliminary data.</text>
</comment>
<evidence type="ECO:0000256" key="3">
    <source>
        <dbReference type="SAM" id="MobiDB-lite"/>
    </source>
</evidence>
<proteinExistence type="inferred from homology"/>
<feature type="region of interest" description="Disordered" evidence="3">
    <location>
        <begin position="1"/>
        <end position="54"/>
    </location>
</feature>
<organism evidence="4 5">
    <name type="scientific">Geodia barretti</name>
    <name type="common">Barrett's horny sponge</name>
    <dbReference type="NCBI Taxonomy" id="519541"/>
    <lineage>
        <taxon>Eukaryota</taxon>
        <taxon>Metazoa</taxon>
        <taxon>Porifera</taxon>
        <taxon>Demospongiae</taxon>
        <taxon>Heteroscleromorpha</taxon>
        <taxon>Tetractinellida</taxon>
        <taxon>Astrophorina</taxon>
        <taxon>Geodiidae</taxon>
        <taxon>Geodia</taxon>
    </lineage>
</organism>
<dbReference type="Proteomes" id="UP001174909">
    <property type="component" value="Unassembled WGS sequence"/>
</dbReference>
<keyword evidence="5" id="KW-1185">Reference proteome</keyword>
<reference evidence="4" key="1">
    <citation type="submission" date="2023-03" db="EMBL/GenBank/DDBJ databases">
        <authorList>
            <person name="Steffen K."/>
            <person name="Cardenas P."/>
        </authorList>
    </citation>
    <scope>NUCLEOTIDE SEQUENCE</scope>
</reference>
<dbReference type="GO" id="GO:0008410">
    <property type="term" value="F:CoA-transferase activity"/>
    <property type="evidence" value="ECO:0007669"/>
    <property type="project" value="TreeGrafter"/>
</dbReference>
<dbReference type="Gene3D" id="3.40.50.10540">
    <property type="entry name" value="Crotonobetainyl-coa:carnitine coa-transferase, domain 1"/>
    <property type="match status" value="1"/>
</dbReference>
<dbReference type="SUPFAM" id="SSF89796">
    <property type="entry name" value="CoA-transferase family III (CaiB/BaiF)"/>
    <property type="match status" value="1"/>
</dbReference>
<dbReference type="EMBL" id="CASHTH010000327">
    <property type="protein sequence ID" value="CAI7997781.1"/>
    <property type="molecule type" value="Genomic_DNA"/>
</dbReference>
<evidence type="ECO:0000256" key="2">
    <source>
        <dbReference type="ARBA" id="ARBA00022679"/>
    </source>
</evidence>
<dbReference type="PANTHER" id="PTHR48207">
    <property type="entry name" value="SUCCINATE--HYDROXYMETHYLGLUTARATE COA-TRANSFERASE"/>
    <property type="match status" value="1"/>
</dbReference>
<dbReference type="InterPro" id="IPR044855">
    <property type="entry name" value="CoA-Trfase_III_dom3_sf"/>
</dbReference>
<protein>
    <submittedName>
        <fullName evidence="4">Acetyl-CoA:oxalate CoA-transferase</fullName>
    </submittedName>
</protein>
<dbReference type="Gene3D" id="3.30.1540.10">
    <property type="entry name" value="formyl-coa transferase, domain 3"/>
    <property type="match status" value="1"/>
</dbReference>